<feature type="compositionally biased region" description="Low complexity" evidence="1">
    <location>
        <begin position="341"/>
        <end position="351"/>
    </location>
</feature>
<reference evidence="2" key="1">
    <citation type="submission" date="2022-12" db="EMBL/GenBank/DDBJ databases">
        <authorList>
            <person name="Petersen C."/>
        </authorList>
    </citation>
    <scope>NUCLEOTIDE SEQUENCE</scope>
    <source>
        <strain evidence="2">IBT 21472</strain>
    </source>
</reference>
<reference evidence="2" key="2">
    <citation type="journal article" date="2023" name="IMA Fungus">
        <title>Comparative genomic study of the Penicillium genus elucidates a diverse pangenome and 15 lateral gene transfer events.</title>
        <authorList>
            <person name="Petersen C."/>
            <person name="Sorensen T."/>
            <person name="Nielsen M.R."/>
            <person name="Sondergaard T.E."/>
            <person name="Sorensen J.L."/>
            <person name="Fitzpatrick D.A."/>
            <person name="Frisvad J.C."/>
            <person name="Nielsen K.L."/>
        </authorList>
    </citation>
    <scope>NUCLEOTIDE SEQUENCE</scope>
    <source>
        <strain evidence="2">IBT 21472</strain>
    </source>
</reference>
<dbReference type="AlphaFoldDB" id="A0A9W9KXX7"/>
<feature type="region of interest" description="Disordered" evidence="1">
    <location>
        <begin position="307"/>
        <end position="328"/>
    </location>
</feature>
<feature type="region of interest" description="Disordered" evidence="1">
    <location>
        <begin position="341"/>
        <end position="411"/>
    </location>
</feature>
<feature type="compositionally biased region" description="Low complexity" evidence="1">
    <location>
        <begin position="386"/>
        <end position="398"/>
    </location>
</feature>
<keyword evidence="3" id="KW-1185">Reference proteome</keyword>
<accession>A0A9W9KXX7</accession>
<comment type="caution">
    <text evidence="2">The sequence shown here is derived from an EMBL/GenBank/DDBJ whole genome shotgun (WGS) entry which is preliminary data.</text>
</comment>
<dbReference type="Proteomes" id="UP001147746">
    <property type="component" value="Unassembled WGS sequence"/>
</dbReference>
<feature type="compositionally biased region" description="Low complexity" evidence="1">
    <location>
        <begin position="359"/>
        <end position="370"/>
    </location>
</feature>
<gene>
    <name evidence="2" type="ORF">N7476_001734</name>
</gene>
<feature type="compositionally biased region" description="Polar residues" evidence="1">
    <location>
        <begin position="190"/>
        <end position="204"/>
    </location>
</feature>
<evidence type="ECO:0000256" key="1">
    <source>
        <dbReference type="SAM" id="MobiDB-lite"/>
    </source>
</evidence>
<dbReference type="EMBL" id="JAPZBO010000001">
    <property type="protein sequence ID" value="KAJ5331951.1"/>
    <property type="molecule type" value="Genomic_DNA"/>
</dbReference>
<organism evidence="2 3">
    <name type="scientific">Penicillium atrosanguineum</name>
    <dbReference type="NCBI Taxonomy" id="1132637"/>
    <lineage>
        <taxon>Eukaryota</taxon>
        <taxon>Fungi</taxon>
        <taxon>Dikarya</taxon>
        <taxon>Ascomycota</taxon>
        <taxon>Pezizomycotina</taxon>
        <taxon>Eurotiomycetes</taxon>
        <taxon>Eurotiomycetidae</taxon>
        <taxon>Eurotiales</taxon>
        <taxon>Aspergillaceae</taxon>
        <taxon>Penicillium</taxon>
    </lineage>
</organism>
<feature type="compositionally biased region" description="Polar residues" evidence="1">
    <location>
        <begin position="216"/>
        <end position="228"/>
    </location>
</feature>
<feature type="compositionally biased region" description="Polar residues" evidence="1">
    <location>
        <begin position="128"/>
        <end position="137"/>
    </location>
</feature>
<feature type="compositionally biased region" description="Low complexity" evidence="1">
    <location>
        <begin position="95"/>
        <end position="110"/>
    </location>
</feature>
<evidence type="ECO:0008006" key="4">
    <source>
        <dbReference type="Google" id="ProtNLM"/>
    </source>
</evidence>
<name>A0A9W9KXX7_9EURO</name>
<protein>
    <recommendedName>
        <fullName evidence="4">Altered inheritance of mitochondria protein 3</fullName>
    </recommendedName>
</protein>
<feature type="region of interest" description="Disordered" evidence="1">
    <location>
        <begin position="1"/>
        <end position="280"/>
    </location>
</feature>
<proteinExistence type="predicted"/>
<feature type="compositionally biased region" description="Basic and acidic residues" evidence="1">
    <location>
        <begin position="38"/>
        <end position="48"/>
    </location>
</feature>
<feature type="compositionally biased region" description="Polar residues" evidence="1">
    <location>
        <begin position="236"/>
        <end position="255"/>
    </location>
</feature>
<evidence type="ECO:0000313" key="2">
    <source>
        <dbReference type="EMBL" id="KAJ5331951.1"/>
    </source>
</evidence>
<dbReference type="OrthoDB" id="3357271at2759"/>
<evidence type="ECO:0000313" key="3">
    <source>
        <dbReference type="Proteomes" id="UP001147746"/>
    </source>
</evidence>
<feature type="compositionally biased region" description="Basic and acidic residues" evidence="1">
    <location>
        <begin position="13"/>
        <end position="28"/>
    </location>
</feature>
<sequence>MSGFSLKGGWHPKGKDGKKESWRGDFKGIDQVAGWMGKSKEASEDQSEHVSQPLSALKDPSAFGPPPKHINYHGAGALPNETTPDRRGMGAPLSQEQINYQNYQQQQAIQAEEEAAQKPAPPPVPYRVNTTGLSTSNLPPPPVRRLDSPSSGSSARGPQVPPRVPPRNGSPATNTPPPPYSASTPPASQGYVNQEATSRLSNAGVSVPALGIGETNRPSSQNSSSYTETAKGKMNDLQSRFSQMRTNSGSSSPAPAQTDRFPRTNTNPDASLPPAPGFRERHADKIDMGKEKLGGVTSRFNTFVEDRKFSSNANKRIPRPPSDYVSPSPVAVGVVRSAAPVARAAPVASAAPVPPVAPVPSRTPDVQAQAQRKRPPPPPPKKAEFRAPAANTSPVSSASPPPPVPMNTKPR</sequence>